<evidence type="ECO:0000313" key="4">
    <source>
        <dbReference type="Proteomes" id="UP000198844"/>
    </source>
</evidence>
<evidence type="ECO:0000256" key="1">
    <source>
        <dbReference type="ARBA" id="ARBA00022679"/>
    </source>
</evidence>
<dbReference type="Proteomes" id="UP000198844">
    <property type="component" value="Unassembled WGS sequence"/>
</dbReference>
<dbReference type="RefSeq" id="WP_093632547.1">
    <property type="nucleotide sequence ID" value="NZ_CAJNAX010000007.1"/>
</dbReference>
<proteinExistence type="predicted"/>
<dbReference type="PANTHER" id="PTHR46401:SF2">
    <property type="entry name" value="GLYCOSYLTRANSFERASE WBBK-RELATED"/>
    <property type="match status" value="1"/>
</dbReference>
<evidence type="ECO:0000313" key="3">
    <source>
        <dbReference type="EMBL" id="SFT44118.1"/>
    </source>
</evidence>
<accession>A0A1I6Y0R5</accession>
<reference evidence="3 4" key="1">
    <citation type="submission" date="2016-10" db="EMBL/GenBank/DDBJ databases">
        <authorList>
            <person name="de Groot N.N."/>
        </authorList>
    </citation>
    <scope>NUCLEOTIDE SEQUENCE [LARGE SCALE GENOMIC DNA]</scope>
    <source>
        <strain evidence="3 4">LMG 27731</strain>
    </source>
</reference>
<feature type="domain" description="Glycosyl transferase family 1" evidence="2">
    <location>
        <begin position="184"/>
        <end position="300"/>
    </location>
</feature>
<organism evidence="3 4">
    <name type="scientific">Paraburkholderia aspalathi</name>
    <dbReference type="NCBI Taxonomy" id="1324617"/>
    <lineage>
        <taxon>Bacteria</taxon>
        <taxon>Pseudomonadati</taxon>
        <taxon>Pseudomonadota</taxon>
        <taxon>Betaproteobacteria</taxon>
        <taxon>Burkholderiales</taxon>
        <taxon>Burkholderiaceae</taxon>
        <taxon>Paraburkholderia</taxon>
    </lineage>
</organism>
<dbReference type="SUPFAM" id="SSF53756">
    <property type="entry name" value="UDP-Glycosyltransferase/glycogen phosphorylase"/>
    <property type="match status" value="1"/>
</dbReference>
<dbReference type="EMBL" id="FPBH01000001">
    <property type="protein sequence ID" value="SFT44118.1"/>
    <property type="molecule type" value="Genomic_DNA"/>
</dbReference>
<keyword evidence="1 3" id="KW-0808">Transferase</keyword>
<gene>
    <name evidence="3" type="ORF">SAMN05192563_1001263</name>
</gene>
<protein>
    <submittedName>
        <fullName evidence="3">Glycosyltransferase involved in cell wall bisynthesis</fullName>
    </submittedName>
</protein>
<dbReference type="OrthoDB" id="433681at2"/>
<dbReference type="Gene3D" id="3.40.50.2000">
    <property type="entry name" value="Glycogen Phosphorylase B"/>
    <property type="match status" value="1"/>
</dbReference>
<dbReference type="Pfam" id="PF00534">
    <property type="entry name" value="Glycos_transf_1"/>
    <property type="match status" value="1"/>
</dbReference>
<dbReference type="GO" id="GO:0009103">
    <property type="term" value="P:lipopolysaccharide biosynthetic process"/>
    <property type="evidence" value="ECO:0007669"/>
    <property type="project" value="TreeGrafter"/>
</dbReference>
<evidence type="ECO:0000259" key="2">
    <source>
        <dbReference type="Pfam" id="PF00534"/>
    </source>
</evidence>
<name>A0A1I6Y0R5_9BURK</name>
<dbReference type="AlphaFoldDB" id="A0A1I6Y0R5"/>
<dbReference type="GO" id="GO:0016757">
    <property type="term" value="F:glycosyltransferase activity"/>
    <property type="evidence" value="ECO:0007669"/>
    <property type="project" value="InterPro"/>
</dbReference>
<dbReference type="PANTHER" id="PTHR46401">
    <property type="entry name" value="GLYCOSYLTRANSFERASE WBBK-RELATED"/>
    <property type="match status" value="1"/>
</dbReference>
<sequence>MSVDVDFSLALNDRTGKFFLGNDIISSLGSRVARVRYGRLHGFPRSDFVRRVAGRLTHNETMARVYWSWLISLFPVIRDPRPTLHLDPVSVVRHRLEARDIVLCHDVGPITHPQYFAPGVDELYLRAYDQIQRIKPHMVFVSKTSQREFHRLYGNEYASSNVIYIPTRLGAKEGEGCPVDGISRPFLLTVGSIGDRKNQACCIEAFAASGLAEKGWQYVIVGGGEPGASTAVELAKQTPGVVLPGYTSDDELRWLYRNASGFVLMSLLEGFGMPVIEAIEHDLPCLVSSSSILTEIGGKAMLDADPLDRKSIVTGMRSLAVMSGEERSRRISQAHTHLRKFAREPILASWRELIDRTG</sequence>
<dbReference type="InterPro" id="IPR001296">
    <property type="entry name" value="Glyco_trans_1"/>
</dbReference>